<proteinExistence type="predicted"/>
<dbReference type="Pfam" id="PF08671">
    <property type="entry name" value="SinI"/>
    <property type="match status" value="1"/>
</dbReference>
<dbReference type="PROSITE" id="PS51500">
    <property type="entry name" value="SIN"/>
    <property type="match status" value="1"/>
</dbReference>
<protein>
    <submittedName>
        <fullName evidence="2">DNA-binding transcriptional MerR regulator</fullName>
    </submittedName>
</protein>
<dbReference type="GO" id="GO:0003677">
    <property type="term" value="F:DNA binding"/>
    <property type="evidence" value="ECO:0007669"/>
    <property type="project" value="UniProtKB-KW"/>
</dbReference>
<accession>A0A9X0YU42</accession>
<organism evidence="2 3">
    <name type="scientific">Oceanobacillus polygoni</name>
    <dbReference type="NCBI Taxonomy" id="1235259"/>
    <lineage>
        <taxon>Bacteria</taxon>
        <taxon>Bacillati</taxon>
        <taxon>Bacillota</taxon>
        <taxon>Bacilli</taxon>
        <taxon>Bacillales</taxon>
        <taxon>Bacillaceae</taxon>
        <taxon>Oceanobacillus</taxon>
    </lineage>
</organism>
<dbReference type="GO" id="GO:0006355">
    <property type="term" value="P:regulation of DNA-templated transcription"/>
    <property type="evidence" value="ECO:0007669"/>
    <property type="project" value="InterPro"/>
</dbReference>
<dbReference type="SUPFAM" id="SSF47406">
    <property type="entry name" value="SinR repressor dimerisation domain-like"/>
    <property type="match status" value="1"/>
</dbReference>
<name>A0A9X0YU42_9BACI</name>
<evidence type="ECO:0000313" key="2">
    <source>
        <dbReference type="EMBL" id="MBP2078893.1"/>
    </source>
</evidence>
<reference evidence="2" key="1">
    <citation type="submission" date="2021-03" db="EMBL/GenBank/DDBJ databases">
        <title>Genomic Encyclopedia of Type Strains, Phase IV (KMG-IV): sequencing the most valuable type-strain genomes for metagenomic binning, comparative biology and taxonomic classification.</title>
        <authorList>
            <person name="Goeker M."/>
        </authorList>
    </citation>
    <scope>NUCLEOTIDE SEQUENCE</scope>
    <source>
        <strain evidence="2">DSM 107338</strain>
    </source>
</reference>
<dbReference type="Proteomes" id="UP001138793">
    <property type="component" value="Unassembled WGS sequence"/>
</dbReference>
<dbReference type="AlphaFoldDB" id="A0A9X0YU42"/>
<evidence type="ECO:0000259" key="1">
    <source>
        <dbReference type="PROSITE" id="PS51500"/>
    </source>
</evidence>
<dbReference type="RefSeq" id="WP_246811904.1">
    <property type="nucleotide sequence ID" value="NZ_JAGGMB010000011.1"/>
</dbReference>
<sequence>MDKVIEIVAFDQEWITLIKMAKKLGISLEEVRQFLNSASTKSYV</sequence>
<keyword evidence="3" id="KW-1185">Reference proteome</keyword>
<dbReference type="InterPro" id="IPR036281">
    <property type="entry name" value="SinR/SinI_dimer_dom_sf"/>
</dbReference>
<keyword evidence="2" id="KW-0238">DNA-binding</keyword>
<comment type="caution">
    <text evidence="2">The sequence shown here is derived from an EMBL/GenBank/DDBJ whole genome shotgun (WGS) entry which is preliminary data.</text>
</comment>
<feature type="domain" description="Sin" evidence="1">
    <location>
        <begin position="1"/>
        <end position="39"/>
    </location>
</feature>
<gene>
    <name evidence="2" type="ORF">J2Z64_003162</name>
</gene>
<dbReference type="InterPro" id="IPR010981">
    <property type="entry name" value="SinR/SinI_dimer_dom"/>
</dbReference>
<evidence type="ECO:0000313" key="3">
    <source>
        <dbReference type="Proteomes" id="UP001138793"/>
    </source>
</evidence>
<dbReference type="GO" id="GO:0046983">
    <property type="term" value="F:protein dimerization activity"/>
    <property type="evidence" value="ECO:0007669"/>
    <property type="project" value="InterPro"/>
</dbReference>
<dbReference type="EMBL" id="JAGGMB010000011">
    <property type="protein sequence ID" value="MBP2078893.1"/>
    <property type="molecule type" value="Genomic_DNA"/>
</dbReference>